<dbReference type="EMBL" id="AAYA01000011">
    <property type="protein sequence ID" value="EBA07174.1"/>
    <property type="molecule type" value="Genomic_DNA"/>
</dbReference>
<dbReference type="eggNOG" id="COG3868">
    <property type="taxonomic scope" value="Bacteria"/>
</dbReference>
<dbReference type="InterPro" id="IPR017853">
    <property type="entry name" value="GH"/>
</dbReference>
<dbReference type="PANTHER" id="PTHR35273:SF2">
    <property type="entry name" value="ALPHA-GALACTOSIDASE"/>
    <property type="match status" value="1"/>
</dbReference>
<dbReference type="InterPro" id="IPR004352">
    <property type="entry name" value="GH114_TIM-barrel"/>
</dbReference>
<name>A3K747_SAGS3</name>
<dbReference type="AlphaFoldDB" id="A3K747"/>
<keyword evidence="4" id="KW-1185">Reference proteome</keyword>
<feature type="domain" description="Glycoside-hydrolase family GH114 TIM-barrel" evidence="2">
    <location>
        <begin position="30"/>
        <end position="246"/>
    </location>
</feature>
<accession>A3K747</accession>
<gene>
    <name evidence="3" type="ORF">SSE37_13291</name>
</gene>
<evidence type="ECO:0000313" key="3">
    <source>
        <dbReference type="EMBL" id="EBA07174.1"/>
    </source>
</evidence>
<dbReference type="Pfam" id="PF03537">
    <property type="entry name" value="Glyco_hydro_114"/>
    <property type="match status" value="1"/>
</dbReference>
<proteinExistence type="predicted"/>
<organism evidence="3 4">
    <name type="scientific">Sagittula stellata (strain ATCC 700073 / DSM 11524 / E-37)</name>
    <dbReference type="NCBI Taxonomy" id="388399"/>
    <lineage>
        <taxon>Bacteria</taxon>
        <taxon>Pseudomonadati</taxon>
        <taxon>Pseudomonadota</taxon>
        <taxon>Alphaproteobacteria</taxon>
        <taxon>Rhodobacterales</taxon>
        <taxon>Roseobacteraceae</taxon>
        <taxon>Sagittula</taxon>
    </lineage>
</organism>
<dbReference type="SUPFAM" id="SSF51445">
    <property type="entry name" value="(Trans)glycosidases"/>
    <property type="match status" value="1"/>
</dbReference>
<reference evidence="3 4" key="1">
    <citation type="submission" date="2006-06" db="EMBL/GenBank/DDBJ databases">
        <authorList>
            <person name="Moran M.A."/>
            <person name="Ferriera S."/>
            <person name="Johnson J."/>
            <person name="Kravitz S."/>
            <person name="Beeson K."/>
            <person name="Sutton G."/>
            <person name="Rogers Y.-H."/>
            <person name="Friedman R."/>
            <person name="Frazier M."/>
            <person name="Venter J.C."/>
        </authorList>
    </citation>
    <scope>NUCLEOTIDE SEQUENCE [LARGE SCALE GENOMIC DNA]</scope>
    <source>
        <strain evidence="3 4">E-37</strain>
    </source>
</reference>
<dbReference type="PANTHER" id="PTHR35273">
    <property type="entry name" value="ALPHA-1,4 POLYGALACTOSAMINIDASE, PUTATIVE (AFU_ORTHOLOGUE AFUA_3G07890)-RELATED"/>
    <property type="match status" value="1"/>
</dbReference>
<dbReference type="Gene3D" id="3.20.20.70">
    <property type="entry name" value="Aldolase class I"/>
    <property type="match status" value="1"/>
</dbReference>
<protein>
    <submittedName>
        <fullName evidence="3">Putative endo alpha-1,4 polygalactosaminidase</fullName>
    </submittedName>
</protein>
<dbReference type="OrthoDB" id="505502at2"/>
<dbReference type="InterPro" id="IPR013785">
    <property type="entry name" value="Aldolase_TIM"/>
</dbReference>
<feature type="chain" id="PRO_5002654443" evidence="1">
    <location>
        <begin position="28"/>
        <end position="252"/>
    </location>
</feature>
<evidence type="ECO:0000259" key="2">
    <source>
        <dbReference type="Pfam" id="PF03537"/>
    </source>
</evidence>
<evidence type="ECO:0000256" key="1">
    <source>
        <dbReference type="SAM" id="SignalP"/>
    </source>
</evidence>
<dbReference type="Proteomes" id="UP000005713">
    <property type="component" value="Unassembled WGS sequence"/>
</dbReference>
<keyword evidence="1" id="KW-0732">Signal</keyword>
<dbReference type="RefSeq" id="WP_005861400.1">
    <property type="nucleotide sequence ID" value="NZ_AAYA01000011.1"/>
</dbReference>
<feature type="signal peptide" evidence="1">
    <location>
        <begin position="1"/>
        <end position="27"/>
    </location>
</feature>
<evidence type="ECO:0000313" key="4">
    <source>
        <dbReference type="Proteomes" id="UP000005713"/>
    </source>
</evidence>
<sequence>MGRRFLINAGTVLAVAWAASLATPAAAQPTWDWQLTEPFDLSRAVEVMDLDPQNHPQADIDALKARGVKLICYVSVGTWEAWRPLDVPGDVLGKTLPDWPDERYLDIRRHDVLLPVMTDRFRRCADAGFDAVEPDNMDAHLNDSGFALTPDDTRDYVALLAESAHALGLEIGQKNAPDLAAALAPTLDFAILESCHEHGWCDAFAPYVAAGKPVFAAEYRAPDAGACAAAEAAGLSLIFKDRDLTATYGTCQ</sequence>
<comment type="caution">
    <text evidence="3">The sequence shown here is derived from an EMBL/GenBank/DDBJ whole genome shotgun (WGS) entry which is preliminary data.</text>
</comment>